<keyword evidence="7 12" id="KW-0472">Membrane</keyword>
<keyword evidence="9" id="KW-0325">Glycoprotein</keyword>
<evidence type="ECO:0000256" key="9">
    <source>
        <dbReference type="ARBA" id="ARBA00023180"/>
    </source>
</evidence>
<keyword evidence="5 12" id="KW-1133">Transmembrane helix</keyword>
<evidence type="ECO:0000259" key="13">
    <source>
        <dbReference type="PROSITE" id="PS50262"/>
    </source>
</evidence>
<evidence type="ECO:0000256" key="4">
    <source>
        <dbReference type="ARBA" id="ARBA00022692"/>
    </source>
</evidence>
<evidence type="ECO:0000256" key="1">
    <source>
        <dbReference type="ARBA" id="ARBA00004651"/>
    </source>
</evidence>
<dbReference type="PROSITE" id="PS50262">
    <property type="entry name" value="G_PROTEIN_RECEP_F1_2"/>
    <property type="match status" value="1"/>
</dbReference>
<dbReference type="AlphaFoldDB" id="A0A922CJZ3"/>
<keyword evidence="3" id="KW-1003">Cell membrane</keyword>
<keyword evidence="15" id="KW-1185">Reference proteome</keyword>
<accession>A0A922CJZ3</accession>
<dbReference type="PROSITE" id="PS00237">
    <property type="entry name" value="G_PROTEIN_RECEP_F1_1"/>
    <property type="match status" value="1"/>
</dbReference>
<evidence type="ECO:0000313" key="15">
    <source>
        <dbReference type="Proteomes" id="UP000791440"/>
    </source>
</evidence>
<feature type="transmembrane region" description="Helical" evidence="12">
    <location>
        <begin position="97"/>
        <end position="119"/>
    </location>
</feature>
<evidence type="ECO:0000256" key="12">
    <source>
        <dbReference type="SAM" id="Phobius"/>
    </source>
</evidence>
<evidence type="ECO:0000256" key="2">
    <source>
        <dbReference type="ARBA" id="ARBA00010663"/>
    </source>
</evidence>
<feature type="transmembrane region" description="Helical" evidence="12">
    <location>
        <begin position="184"/>
        <end position="203"/>
    </location>
</feature>
<evidence type="ECO:0000256" key="3">
    <source>
        <dbReference type="ARBA" id="ARBA00022475"/>
    </source>
</evidence>
<keyword evidence="6" id="KW-0297">G-protein coupled receptor</keyword>
<name>A0A922CJZ3_MANSE</name>
<feature type="transmembrane region" description="Helical" evidence="12">
    <location>
        <begin position="140"/>
        <end position="164"/>
    </location>
</feature>
<organism evidence="14 15">
    <name type="scientific">Manduca sexta</name>
    <name type="common">Tobacco hawkmoth</name>
    <name type="synonym">Tobacco hornworm</name>
    <dbReference type="NCBI Taxonomy" id="7130"/>
    <lineage>
        <taxon>Eukaryota</taxon>
        <taxon>Metazoa</taxon>
        <taxon>Ecdysozoa</taxon>
        <taxon>Arthropoda</taxon>
        <taxon>Hexapoda</taxon>
        <taxon>Insecta</taxon>
        <taxon>Pterygota</taxon>
        <taxon>Neoptera</taxon>
        <taxon>Endopterygota</taxon>
        <taxon>Lepidoptera</taxon>
        <taxon>Glossata</taxon>
        <taxon>Ditrysia</taxon>
        <taxon>Bombycoidea</taxon>
        <taxon>Sphingidae</taxon>
        <taxon>Sphinginae</taxon>
        <taxon>Sphingini</taxon>
        <taxon>Manduca</taxon>
    </lineage>
</organism>
<dbReference type="PANTHER" id="PTHR24246">
    <property type="entry name" value="OLFACTORY RECEPTOR AND ADENOSINE RECEPTOR"/>
    <property type="match status" value="1"/>
</dbReference>
<feature type="domain" description="G-protein coupled receptors family 1 profile" evidence="13">
    <location>
        <begin position="42"/>
        <end position="229"/>
    </location>
</feature>
<dbReference type="PANTHER" id="PTHR24246:SF27">
    <property type="entry name" value="ADENOSINE RECEPTOR, ISOFORM A"/>
    <property type="match status" value="1"/>
</dbReference>
<keyword evidence="8" id="KW-0675">Receptor</keyword>
<feature type="transmembrane region" description="Helical" evidence="12">
    <location>
        <begin position="62"/>
        <end position="85"/>
    </location>
</feature>
<dbReference type="InterPro" id="IPR017452">
    <property type="entry name" value="GPCR_Rhodpsn_7TM"/>
</dbReference>
<dbReference type="GO" id="GO:0007189">
    <property type="term" value="P:adenylate cyclase-activating G protein-coupled receptor signaling pathway"/>
    <property type="evidence" value="ECO:0007669"/>
    <property type="project" value="TreeGrafter"/>
</dbReference>
<evidence type="ECO:0000256" key="8">
    <source>
        <dbReference type="ARBA" id="ARBA00023170"/>
    </source>
</evidence>
<dbReference type="GO" id="GO:0004930">
    <property type="term" value="F:G protein-coupled receptor activity"/>
    <property type="evidence" value="ECO:0007669"/>
    <property type="project" value="UniProtKB-KW"/>
</dbReference>
<proteinExistence type="inferred from homology"/>
<protein>
    <recommendedName>
        <fullName evidence="13">G-protein coupled receptors family 1 profile domain-containing protein</fullName>
    </recommendedName>
</protein>
<evidence type="ECO:0000256" key="10">
    <source>
        <dbReference type="ARBA" id="ARBA00023224"/>
    </source>
</evidence>
<evidence type="ECO:0000256" key="6">
    <source>
        <dbReference type="ARBA" id="ARBA00023040"/>
    </source>
</evidence>
<feature type="region of interest" description="Disordered" evidence="11">
    <location>
        <begin position="1"/>
        <end position="20"/>
    </location>
</feature>
<comment type="subcellular location">
    <subcellularLocation>
        <location evidence="1">Cell membrane</location>
        <topology evidence="1">Multi-pass membrane protein</topology>
    </subcellularLocation>
</comment>
<keyword evidence="4 12" id="KW-0812">Transmembrane</keyword>
<keyword evidence="10" id="KW-0807">Transducer</keyword>
<dbReference type="EMBL" id="JH668356">
    <property type="protein sequence ID" value="KAG6448383.1"/>
    <property type="molecule type" value="Genomic_DNA"/>
</dbReference>
<comment type="caution">
    <text evidence="14">The sequence shown here is derived from an EMBL/GenBank/DDBJ whole genome shotgun (WGS) entry which is preliminary data.</text>
</comment>
<dbReference type="Pfam" id="PF00001">
    <property type="entry name" value="7tm_1"/>
    <property type="match status" value="1"/>
</dbReference>
<dbReference type="Proteomes" id="UP000791440">
    <property type="component" value="Unassembled WGS sequence"/>
</dbReference>
<reference evidence="14" key="1">
    <citation type="journal article" date="2016" name="Insect Biochem. Mol. Biol.">
        <title>Multifaceted biological insights from a draft genome sequence of the tobacco hornworm moth, Manduca sexta.</title>
        <authorList>
            <person name="Kanost M.R."/>
            <person name="Arrese E.L."/>
            <person name="Cao X."/>
            <person name="Chen Y.R."/>
            <person name="Chellapilla S."/>
            <person name="Goldsmith M.R."/>
            <person name="Grosse-Wilde E."/>
            <person name="Heckel D.G."/>
            <person name="Herndon N."/>
            <person name="Jiang H."/>
            <person name="Papanicolaou A."/>
            <person name="Qu J."/>
            <person name="Soulages J.L."/>
            <person name="Vogel H."/>
            <person name="Walters J."/>
            <person name="Waterhouse R.M."/>
            <person name="Ahn S.J."/>
            <person name="Almeida F.C."/>
            <person name="An C."/>
            <person name="Aqrawi P."/>
            <person name="Bretschneider A."/>
            <person name="Bryant W.B."/>
            <person name="Bucks S."/>
            <person name="Chao H."/>
            <person name="Chevignon G."/>
            <person name="Christen J.M."/>
            <person name="Clarke D.F."/>
            <person name="Dittmer N.T."/>
            <person name="Ferguson L.C.F."/>
            <person name="Garavelou S."/>
            <person name="Gordon K.H.J."/>
            <person name="Gunaratna R.T."/>
            <person name="Han Y."/>
            <person name="Hauser F."/>
            <person name="He Y."/>
            <person name="Heidel-Fischer H."/>
            <person name="Hirsh A."/>
            <person name="Hu Y."/>
            <person name="Jiang H."/>
            <person name="Kalra D."/>
            <person name="Klinner C."/>
            <person name="Konig C."/>
            <person name="Kovar C."/>
            <person name="Kroll A.R."/>
            <person name="Kuwar S.S."/>
            <person name="Lee S.L."/>
            <person name="Lehman R."/>
            <person name="Li K."/>
            <person name="Li Z."/>
            <person name="Liang H."/>
            <person name="Lovelace S."/>
            <person name="Lu Z."/>
            <person name="Mansfield J.H."/>
            <person name="McCulloch K.J."/>
            <person name="Mathew T."/>
            <person name="Morton B."/>
            <person name="Muzny D.M."/>
            <person name="Neunemann D."/>
            <person name="Ongeri F."/>
            <person name="Pauchet Y."/>
            <person name="Pu L.L."/>
            <person name="Pyrousis I."/>
            <person name="Rao X.J."/>
            <person name="Redding A."/>
            <person name="Roesel C."/>
            <person name="Sanchez-Gracia A."/>
            <person name="Schaack S."/>
            <person name="Shukla A."/>
            <person name="Tetreau G."/>
            <person name="Wang Y."/>
            <person name="Xiong G.H."/>
            <person name="Traut W."/>
            <person name="Walsh T.K."/>
            <person name="Worley K.C."/>
            <person name="Wu D."/>
            <person name="Wu W."/>
            <person name="Wu Y.Q."/>
            <person name="Zhang X."/>
            <person name="Zou Z."/>
            <person name="Zucker H."/>
            <person name="Briscoe A.D."/>
            <person name="Burmester T."/>
            <person name="Clem R.J."/>
            <person name="Feyereisen R."/>
            <person name="Grimmelikhuijzen C.J.P."/>
            <person name="Hamodrakas S.J."/>
            <person name="Hansson B.S."/>
            <person name="Huguet E."/>
            <person name="Jermiin L.S."/>
            <person name="Lan Q."/>
            <person name="Lehman H.K."/>
            <person name="Lorenzen M."/>
            <person name="Merzendorfer H."/>
            <person name="Michalopoulos I."/>
            <person name="Morton D.B."/>
            <person name="Muthukrishnan S."/>
            <person name="Oakeshott J.G."/>
            <person name="Palmer W."/>
            <person name="Park Y."/>
            <person name="Passarelli A.L."/>
            <person name="Rozas J."/>
            <person name="Schwartz L.M."/>
            <person name="Smith W."/>
            <person name="Southgate A."/>
            <person name="Vilcinskas A."/>
            <person name="Vogt R."/>
            <person name="Wang P."/>
            <person name="Werren J."/>
            <person name="Yu X.Q."/>
            <person name="Zhou J.J."/>
            <person name="Brown S.J."/>
            <person name="Scherer S.E."/>
            <person name="Richards S."/>
            <person name="Blissard G.W."/>
        </authorList>
    </citation>
    <scope>NUCLEOTIDE SEQUENCE</scope>
</reference>
<sequence>MEMTDELVSSTPGSAPHRSPTPELHAAYTTFEILVALVAVVGNAMVMFVFRRDRRLRRRTNYYIVSLAAADFLVGLLGIPFAILASVGLPRNLHACLFTVSLLVMLCTISIFCLVGVSVDRYWAILHPMCYSRNVRTRTAIVIISVCWVAGAGVGLLPLFGWYANVDSTRGCYFVEVMDYNYLLFLYFATIVTPSVLLAAFYAHIYRVVVKQVNDICLLNCLQLTLFPF</sequence>
<evidence type="ECO:0000256" key="11">
    <source>
        <dbReference type="SAM" id="MobiDB-lite"/>
    </source>
</evidence>
<dbReference type="GO" id="GO:0001973">
    <property type="term" value="P:G protein-coupled adenosine receptor signaling pathway"/>
    <property type="evidence" value="ECO:0007669"/>
    <property type="project" value="TreeGrafter"/>
</dbReference>
<evidence type="ECO:0000256" key="5">
    <source>
        <dbReference type="ARBA" id="ARBA00022989"/>
    </source>
</evidence>
<dbReference type="GO" id="GO:0005886">
    <property type="term" value="C:plasma membrane"/>
    <property type="evidence" value="ECO:0007669"/>
    <property type="project" value="UniProtKB-SubCell"/>
</dbReference>
<dbReference type="InterPro" id="IPR000276">
    <property type="entry name" value="GPCR_Rhodpsn"/>
</dbReference>
<reference evidence="14" key="2">
    <citation type="submission" date="2020-12" db="EMBL/GenBank/DDBJ databases">
        <authorList>
            <person name="Kanost M."/>
        </authorList>
    </citation>
    <scope>NUCLEOTIDE SEQUENCE</scope>
</reference>
<dbReference type="SUPFAM" id="SSF81321">
    <property type="entry name" value="Family A G protein-coupled receptor-like"/>
    <property type="match status" value="1"/>
</dbReference>
<comment type="similarity">
    <text evidence="2">Belongs to the G-protein coupled receptor 1 family.</text>
</comment>
<evidence type="ECO:0000313" key="14">
    <source>
        <dbReference type="EMBL" id="KAG6448383.1"/>
    </source>
</evidence>
<feature type="transmembrane region" description="Helical" evidence="12">
    <location>
        <begin position="26"/>
        <end position="50"/>
    </location>
</feature>
<gene>
    <name evidence="14" type="ORF">O3G_MSEX005470</name>
</gene>
<evidence type="ECO:0000256" key="7">
    <source>
        <dbReference type="ARBA" id="ARBA00023136"/>
    </source>
</evidence>